<dbReference type="Proteomes" id="UP001152320">
    <property type="component" value="Chromosome 6"/>
</dbReference>
<dbReference type="OrthoDB" id="6154697at2759"/>
<comment type="caution">
    <text evidence="1">The sequence shown here is derived from an EMBL/GenBank/DDBJ whole genome shotgun (WGS) entry which is preliminary data.</text>
</comment>
<evidence type="ECO:0000313" key="2">
    <source>
        <dbReference type="Proteomes" id="UP001152320"/>
    </source>
</evidence>
<dbReference type="EMBL" id="JAIZAY010000006">
    <property type="protein sequence ID" value="KAJ8039612.1"/>
    <property type="molecule type" value="Genomic_DNA"/>
</dbReference>
<protein>
    <recommendedName>
        <fullName evidence="3">RNA-directed DNA polymerase from mobile element jockey</fullName>
    </recommendedName>
</protein>
<dbReference type="AlphaFoldDB" id="A0A9Q1H8F7"/>
<name>A0A9Q1H8F7_HOLLE</name>
<keyword evidence="2" id="KW-1185">Reference proteome</keyword>
<proteinExistence type="predicted"/>
<gene>
    <name evidence="1" type="ORF">HOLleu_13661</name>
</gene>
<accession>A0A9Q1H8F7</accession>
<dbReference type="PANTHER" id="PTHR33332">
    <property type="entry name" value="REVERSE TRANSCRIPTASE DOMAIN-CONTAINING PROTEIN"/>
    <property type="match status" value="1"/>
</dbReference>
<evidence type="ECO:0000313" key="1">
    <source>
        <dbReference type="EMBL" id="KAJ8039612.1"/>
    </source>
</evidence>
<sequence length="99" mass="11458">MRVSPKANPNPYFYQMGNHTLEQVKHHPYLGVELSSSMNWKRHINQVVSKANRTLGLLRRNLSHCDKDTKTAAYFVLVRPILDYCSTVWAPIPNPIRIL</sequence>
<reference evidence="1" key="1">
    <citation type="submission" date="2021-10" db="EMBL/GenBank/DDBJ databases">
        <title>Tropical sea cucumber genome reveals ecological adaptation and Cuvierian tubules defense mechanism.</title>
        <authorList>
            <person name="Chen T."/>
        </authorList>
    </citation>
    <scope>NUCLEOTIDE SEQUENCE</scope>
    <source>
        <strain evidence="1">Nanhai2018</strain>
        <tissue evidence="1">Muscle</tissue>
    </source>
</reference>
<organism evidence="1 2">
    <name type="scientific">Holothuria leucospilota</name>
    <name type="common">Black long sea cucumber</name>
    <name type="synonym">Mertensiothuria leucospilota</name>
    <dbReference type="NCBI Taxonomy" id="206669"/>
    <lineage>
        <taxon>Eukaryota</taxon>
        <taxon>Metazoa</taxon>
        <taxon>Echinodermata</taxon>
        <taxon>Eleutherozoa</taxon>
        <taxon>Echinozoa</taxon>
        <taxon>Holothuroidea</taxon>
        <taxon>Aspidochirotacea</taxon>
        <taxon>Aspidochirotida</taxon>
        <taxon>Holothuriidae</taxon>
        <taxon>Holothuria</taxon>
    </lineage>
</organism>
<evidence type="ECO:0008006" key="3">
    <source>
        <dbReference type="Google" id="ProtNLM"/>
    </source>
</evidence>